<comment type="caution">
    <text evidence="1">The sequence shown here is derived from an EMBL/GenBank/DDBJ whole genome shotgun (WGS) entry which is preliminary data.</text>
</comment>
<evidence type="ECO:0000313" key="2">
    <source>
        <dbReference type="Proteomes" id="UP001597337"/>
    </source>
</evidence>
<name>A0ABW4YA69_9GAMM</name>
<dbReference type="RefSeq" id="WP_386027495.1">
    <property type="nucleotide sequence ID" value="NZ_JBHUHX010000039.1"/>
</dbReference>
<gene>
    <name evidence="1" type="ORF">ACFSJC_13620</name>
</gene>
<organism evidence="1 2">
    <name type="scientific">Thiorhodococcus fuscus</name>
    <dbReference type="NCBI Taxonomy" id="527200"/>
    <lineage>
        <taxon>Bacteria</taxon>
        <taxon>Pseudomonadati</taxon>
        <taxon>Pseudomonadota</taxon>
        <taxon>Gammaproteobacteria</taxon>
        <taxon>Chromatiales</taxon>
        <taxon>Chromatiaceae</taxon>
        <taxon>Thiorhodococcus</taxon>
    </lineage>
</organism>
<keyword evidence="2" id="KW-1185">Reference proteome</keyword>
<dbReference type="Proteomes" id="UP001597337">
    <property type="component" value="Unassembled WGS sequence"/>
</dbReference>
<dbReference type="EMBL" id="JBHUHX010000039">
    <property type="protein sequence ID" value="MFD2112882.1"/>
    <property type="molecule type" value="Genomic_DNA"/>
</dbReference>
<evidence type="ECO:0008006" key="3">
    <source>
        <dbReference type="Google" id="ProtNLM"/>
    </source>
</evidence>
<sequence>MSITSHTLTVGENGTVVLRVARPVGTRIRVVVIEEQDTQAGDARPGDSAVALEEAIVLTRLQATSGFARQVLADPAEDVWNDL</sequence>
<protein>
    <recommendedName>
        <fullName evidence="3">Carbon storage regulator</fullName>
    </recommendedName>
</protein>
<reference evidence="2" key="1">
    <citation type="journal article" date="2019" name="Int. J. Syst. Evol. Microbiol.">
        <title>The Global Catalogue of Microorganisms (GCM) 10K type strain sequencing project: providing services to taxonomists for standard genome sequencing and annotation.</title>
        <authorList>
            <consortium name="The Broad Institute Genomics Platform"/>
            <consortium name="The Broad Institute Genome Sequencing Center for Infectious Disease"/>
            <person name="Wu L."/>
            <person name="Ma J."/>
        </authorList>
    </citation>
    <scope>NUCLEOTIDE SEQUENCE [LARGE SCALE GENOMIC DNA]</scope>
    <source>
        <strain evidence="2">KACC 12597</strain>
    </source>
</reference>
<evidence type="ECO:0000313" key="1">
    <source>
        <dbReference type="EMBL" id="MFD2112882.1"/>
    </source>
</evidence>
<proteinExistence type="predicted"/>
<accession>A0ABW4YA69</accession>